<dbReference type="Proteomes" id="UP000886998">
    <property type="component" value="Unassembled WGS sequence"/>
</dbReference>
<comment type="caution">
    <text evidence="1">The sequence shown here is derived from an EMBL/GenBank/DDBJ whole genome shotgun (WGS) entry which is preliminary data.</text>
</comment>
<dbReference type="PANTHER" id="PTHR45749">
    <property type="match status" value="1"/>
</dbReference>
<reference evidence="1" key="1">
    <citation type="submission" date="2020-08" db="EMBL/GenBank/DDBJ databases">
        <title>Multicomponent nature underlies the extraordinary mechanical properties of spider dragline silk.</title>
        <authorList>
            <person name="Kono N."/>
            <person name="Nakamura H."/>
            <person name="Mori M."/>
            <person name="Yoshida Y."/>
            <person name="Ohtoshi R."/>
            <person name="Malay A.D."/>
            <person name="Moran D.A.P."/>
            <person name="Tomita M."/>
            <person name="Numata K."/>
            <person name="Arakawa K."/>
        </authorList>
    </citation>
    <scope>NUCLEOTIDE SEQUENCE</scope>
</reference>
<evidence type="ECO:0008006" key="3">
    <source>
        <dbReference type="Google" id="ProtNLM"/>
    </source>
</evidence>
<dbReference type="AlphaFoldDB" id="A0A8X7BXJ5"/>
<sequence>MNFDSIQDTSHKDQTSQVVRYLMIENQDVRVEESFIDFIEMKNKTAEGISDMIGKADGLDIMNCRGQAYVNAATMTGCHTGVQQRIKNINHNAEFVPCSNHFLNLVFEHAASVEVNSVTFFGTLERCYSFFSLRRLSSS</sequence>
<dbReference type="EMBL" id="BMAV01004920">
    <property type="protein sequence ID" value="GFY45574.1"/>
    <property type="molecule type" value="Genomic_DNA"/>
</dbReference>
<proteinExistence type="predicted"/>
<accession>A0A8X7BXJ5</accession>
<evidence type="ECO:0000313" key="1">
    <source>
        <dbReference type="EMBL" id="GFY45574.1"/>
    </source>
</evidence>
<dbReference type="OrthoDB" id="6461849at2759"/>
<gene>
    <name evidence="1" type="ORF">TNIN_157431</name>
</gene>
<organism evidence="1 2">
    <name type="scientific">Trichonephila inaurata madagascariensis</name>
    <dbReference type="NCBI Taxonomy" id="2747483"/>
    <lineage>
        <taxon>Eukaryota</taxon>
        <taxon>Metazoa</taxon>
        <taxon>Ecdysozoa</taxon>
        <taxon>Arthropoda</taxon>
        <taxon>Chelicerata</taxon>
        <taxon>Arachnida</taxon>
        <taxon>Araneae</taxon>
        <taxon>Araneomorphae</taxon>
        <taxon>Entelegynae</taxon>
        <taxon>Araneoidea</taxon>
        <taxon>Nephilidae</taxon>
        <taxon>Trichonephila</taxon>
        <taxon>Trichonephila inaurata</taxon>
    </lineage>
</organism>
<name>A0A8X7BXJ5_9ARAC</name>
<keyword evidence="2" id="KW-1185">Reference proteome</keyword>
<protein>
    <recommendedName>
        <fullName evidence="3">DUF4371 domain-containing protein</fullName>
    </recommendedName>
</protein>
<dbReference type="PANTHER" id="PTHR45749:SF21">
    <property type="entry name" value="DUF4371 DOMAIN-CONTAINING PROTEIN"/>
    <property type="match status" value="1"/>
</dbReference>
<evidence type="ECO:0000313" key="2">
    <source>
        <dbReference type="Proteomes" id="UP000886998"/>
    </source>
</evidence>